<reference evidence="5" key="1">
    <citation type="submission" date="2022-11" db="EMBL/GenBank/DDBJ databases">
        <title>Genome Resource of Sclerotinia nivalis Strain SnTB1, a Plant Pathogen Isolated from American Ginseng.</title>
        <authorList>
            <person name="Fan S."/>
        </authorList>
    </citation>
    <scope>NUCLEOTIDE SEQUENCE</scope>
    <source>
        <strain evidence="5">SnTB1</strain>
    </source>
</reference>
<sequence>MIPVVVSKKDMAVSMSAFFQARELGGALGIAICSNVLNAKIKSSLKGELTARQLDALFKSSQDISALSASLQENVRVAYASGFGDQIKVLVGLSGCGILATFLFWERPLGKAEA</sequence>
<keyword evidence="6" id="KW-1185">Reference proteome</keyword>
<organism evidence="5 6">
    <name type="scientific">Sclerotinia nivalis</name>
    <dbReference type="NCBI Taxonomy" id="352851"/>
    <lineage>
        <taxon>Eukaryota</taxon>
        <taxon>Fungi</taxon>
        <taxon>Dikarya</taxon>
        <taxon>Ascomycota</taxon>
        <taxon>Pezizomycotina</taxon>
        <taxon>Leotiomycetes</taxon>
        <taxon>Helotiales</taxon>
        <taxon>Sclerotiniaceae</taxon>
        <taxon>Sclerotinia</taxon>
    </lineage>
</organism>
<dbReference type="EMBL" id="JAPEIS010000015">
    <property type="protein sequence ID" value="KAJ8059405.1"/>
    <property type="molecule type" value="Genomic_DNA"/>
</dbReference>
<dbReference type="AlphaFoldDB" id="A0A9X0AAR7"/>
<name>A0A9X0AAR7_9HELO</name>
<evidence type="ECO:0000256" key="1">
    <source>
        <dbReference type="ARBA" id="ARBA00004141"/>
    </source>
</evidence>
<dbReference type="GO" id="GO:0022857">
    <property type="term" value="F:transmembrane transporter activity"/>
    <property type="evidence" value="ECO:0007669"/>
    <property type="project" value="TreeGrafter"/>
</dbReference>
<dbReference type="PANTHER" id="PTHR23501:SF43">
    <property type="entry name" value="MULTIDRUG TRANSPORTER, PUTATIVE (AFU_ORTHOLOGUE AFUA_6G03040)-RELATED"/>
    <property type="match status" value="1"/>
</dbReference>
<evidence type="ECO:0000256" key="3">
    <source>
        <dbReference type="ARBA" id="ARBA00022989"/>
    </source>
</evidence>
<dbReference type="OrthoDB" id="440553at2759"/>
<dbReference type="Proteomes" id="UP001152300">
    <property type="component" value="Unassembled WGS sequence"/>
</dbReference>
<keyword evidence="4" id="KW-0472">Membrane</keyword>
<comment type="subcellular location">
    <subcellularLocation>
        <location evidence="1">Membrane</location>
        <topology evidence="1">Multi-pass membrane protein</topology>
    </subcellularLocation>
</comment>
<keyword evidence="2" id="KW-0812">Transmembrane</keyword>
<evidence type="ECO:0000256" key="4">
    <source>
        <dbReference type="ARBA" id="ARBA00023136"/>
    </source>
</evidence>
<proteinExistence type="predicted"/>
<dbReference type="PANTHER" id="PTHR23501">
    <property type="entry name" value="MAJOR FACILITATOR SUPERFAMILY"/>
    <property type="match status" value="1"/>
</dbReference>
<evidence type="ECO:0000256" key="2">
    <source>
        <dbReference type="ARBA" id="ARBA00022692"/>
    </source>
</evidence>
<accession>A0A9X0AAR7</accession>
<gene>
    <name evidence="5" type="ORF">OCU04_012352</name>
</gene>
<protein>
    <submittedName>
        <fullName evidence="5">Uncharacterized protein</fullName>
    </submittedName>
</protein>
<evidence type="ECO:0000313" key="6">
    <source>
        <dbReference type="Proteomes" id="UP001152300"/>
    </source>
</evidence>
<dbReference type="GO" id="GO:0005886">
    <property type="term" value="C:plasma membrane"/>
    <property type="evidence" value="ECO:0007669"/>
    <property type="project" value="TreeGrafter"/>
</dbReference>
<keyword evidence="3" id="KW-1133">Transmembrane helix</keyword>
<evidence type="ECO:0000313" key="5">
    <source>
        <dbReference type="EMBL" id="KAJ8059405.1"/>
    </source>
</evidence>
<comment type="caution">
    <text evidence="5">The sequence shown here is derived from an EMBL/GenBank/DDBJ whole genome shotgun (WGS) entry which is preliminary data.</text>
</comment>